<protein>
    <submittedName>
        <fullName evidence="3">T9SS type A sorting domain-containing protein</fullName>
    </submittedName>
</protein>
<dbReference type="InterPro" id="IPR026444">
    <property type="entry name" value="Secre_tail"/>
</dbReference>
<feature type="signal peptide" evidence="1">
    <location>
        <begin position="1"/>
        <end position="22"/>
    </location>
</feature>
<name>A0ABR8JK14_9BACT</name>
<feature type="domain" description="Secretion system C-terminal sorting" evidence="2">
    <location>
        <begin position="372"/>
        <end position="448"/>
    </location>
</feature>
<gene>
    <name evidence="3" type="ORF">IC231_13050</name>
</gene>
<sequence length="450" mass="50452">MRLIRLCYVLAAGLLFHFQASAQTSQRPANHLENRLKKIRPATVGGLAGRNSQQTVSRPGRAVYYSWDPNTQAWSTSPGVETYRYDSRANLTQVTYSDSTTNAPSIRSTYSYDAQNRNTEELTEQWAATAWVPVSRYTATYDAQGNYTQQVGQTLQNGTWVTTEGYQFQNTYNTAGVMTGQIVQRFQNGGFVNEGRSLYTVVNGQWTEVVEQEWEAGAWVNETRYTDIQWADWAALQPASYREQRWEGAWDDQARFTHTYAPNGTVTREIEQATGPGTWELDARLTDSFDNFGNYLGARFEEYRNNAWVIDYEERNVLLYTATNDVRRSTSQEYDSFITGAGFENQSRYNYSNFQSITLSTASAALLAQASIYPNPAASAATFTLSGLQDNGPVQVQVFNQLGQPVLTRTTTPRAGTLQTSLNVGELPAGLYLVRATTSVGTVVKRLVRE</sequence>
<keyword evidence="4" id="KW-1185">Reference proteome</keyword>
<dbReference type="Pfam" id="PF18962">
    <property type="entry name" value="Por_Secre_tail"/>
    <property type="match status" value="1"/>
</dbReference>
<comment type="caution">
    <text evidence="3">The sequence shown here is derived from an EMBL/GenBank/DDBJ whole genome shotgun (WGS) entry which is preliminary data.</text>
</comment>
<dbReference type="EMBL" id="JACWZZ010000002">
    <property type="protein sequence ID" value="MBD2715966.1"/>
    <property type="molecule type" value="Genomic_DNA"/>
</dbReference>
<dbReference type="NCBIfam" id="TIGR04183">
    <property type="entry name" value="Por_Secre_tail"/>
    <property type="match status" value="1"/>
</dbReference>
<evidence type="ECO:0000256" key="1">
    <source>
        <dbReference type="SAM" id="SignalP"/>
    </source>
</evidence>
<dbReference type="RefSeq" id="WP_190784913.1">
    <property type="nucleotide sequence ID" value="NZ_JACWZZ010000002.1"/>
</dbReference>
<evidence type="ECO:0000259" key="2">
    <source>
        <dbReference type="Pfam" id="PF18962"/>
    </source>
</evidence>
<dbReference type="Gene3D" id="2.40.128.720">
    <property type="match status" value="1"/>
</dbReference>
<organism evidence="3 4">
    <name type="scientific">Hymenobacter duratus</name>
    <dbReference type="NCBI Taxonomy" id="2771356"/>
    <lineage>
        <taxon>Bacteria</taxon>
        <taxon>Pseudomonadati</taxon>
        <taxon>Bacteroidota</taxon>
        <taxon>Cytophagia</taxon>
        <taxon>Cytophagales</taxon>
        <taxon>Hymenobacteraceae</taxon>
        <taxon>Hymenobacter</taxon>
    </lineage>
</organism>
<proteinExistence type="predicted"/>
<feature type="chain" id="PRO_5046462266" evidence="1">
    <location>
        <begin position="23"/>
        <end position="450"/>
    </location>
</feature>
<evidence type="ECO:0000313" key="3">
    <source>
        <dbReference type="EMBL" id="MBD2715966.1"/>
    </source>
</evidence>
<evidence type="ECO:0000313" key="4">
    <source>
        <dbReference type="Proteomes" id="UP000642468"/>
    </source>
</evidence>
<keyword evidence="1" id="KW-0732">Signal</keyword>
<dbReference type="Proteomes" id="UP000642468">
    <property type="component" value="Unassembled WGS sequence"/>
</dbReference>
<reference evidence="3 4" key="1">
    <citation type="submission" date="2020-09" db="EMBL/GenBank/DDBJ databases">
        <authorList>
            <person name="Kim M.K."/>
        </authorList>
    </citation>
    <scope>NUCLEOTIDE SEQUENCE [LARGE SCALE GENOMIC DNA]</scope>
    <source>
        <strain evidence="3 4">BT646</strain>
    </source>
</reference>
<accession>A0ABR8JK14</accession>